<keyword evidence="7 9" id="KW-0472">Membrane</keyword>
<proteinExistence type="inferred from homology"/>
<organism evidence="11 12">
    <name type="scientific">Zavarzinia aquatilis</name>
    <dbReference type="NCBI Taxonomy" id="2211142"/>
    <lineage>
        <taxon>Bacteria</taxon>
        <taxon>Pseudomonadati</taxon>
        <taxon>Pseudomonadota</taxon>
        <taxon>Alphaproteobacteria</taxon>
        <taxon>Rhodospirillales</taxon>
        <taxon>Zavarziniaceae</taxon>
        <taxon>Zavarzinia</taxon>
    </lineage>
</organism>
<accession>A0A317EEH5</accession>
<evidence type="ECO:0000256" key="1">
    <source>
        <dbReference type="ARBA" id="ARBA00004651"/>
    </source>
</evidence>
<dbReference type="GO" id="GO:0016757">
    <property type="term" value="F:glycosyltransferase activity"/>
    <property type="evidence" value="ECO:0007669"/>
    <property type="project" value="UniProtKB-KW"/>
</dbReference>
<dbReference type="PANTHER" id="PTHR48090:SF1">
    <property type="entry name" value="PROPHAGE BACTOPRENOL GLUCOSYL TRANSFERASE HOMOLOG"/>
    <property type="match status" value="1"/>
</dbReference>
<dbReference type="Proteomes" id="UP000245461">
    <property type="component" value="Unassembled WGS sequence"/>
</dbReference>
<keyword evidence="2" id="KW-1003">Cell membrane</keyword>
<evidence type="ECO:0000256" key="6">
    <source>
        <dbReference type="ARBA" id="ARBA00022989"/>
    </source>
</evidence>
<evidence type="ECO:0000256" key="3">
    <source>
        <dbReference type="ARBA" id="ARBA00022676"/>
    </source>
</evidence>
<evidence type="ECO:0000256" key="8">
    <source>
        <dbReference type="ARBA" id="ARBA00038152"/>
    </source>
</evidence>
<evidence type="ECO:0000256" key="7">
    <source>
        <dbReference type="ARBA" id="ARBA00023136"/>
    </source>
</evidence>
<comment type="caution">
    <text evidence="11">The sequence shown here is derived from an EMBL/GenBank/DDBJ whole genome shotgun (WGS) entry which is preliminary data.</text>
</comment>
<comment type="subcellular location">
    <subcellularLocation>
        <location evidence="1">Cell membrane</location>
        <topology evidence="1">Multi-pass membrane protein</topology>
    </subcellularLocation>
</comment>
<dbReference type="InterPro" id="IPR001173">
    <property type="entry name" value="Glyco_trans_2-like"/>
</dbReference>
<dbReference type="OrthoDB" id="9807795at2"/>
<dbReference type="InterPro" id="IPR050256">
    <property type="entry name" value="Glycosyltransferase_2"/>
</dbReference>
<keyword evidence="6 9" id="KW-1133">Transmembrane helix</keyword>
<evidence type="ECO:0000256" key="4">
    <source>
        <dbReference type="ARBA" id="ARBA00022679"/>
    </source>
</evidence>
<evidence type="ECO:0000313" key="11">
    <source>
        <dbReference type="EMBL" id="PWR25022.1"/>
    </source>
</evidence>
<dbReference type="InterPro" id="IPR029044">
    <property type="entry name" value="Nucleotide-diphossugar_trans"/>
</dbReference>
<dbReference type="FunFam" id="3.90.550.10:FF:000079">
    <property type="entry name" value="Probable glycosyl transferase"/>
    <property type="match status" value="1"/>
</dbReference>
<keyword evidence="12" id="KW-1185">Reference proteome</keyword>
<keyword evidence="4 11" id="KW-0808">Transferase</keyword>
<dbReference type="Gene3D" id="3.90.550.10">
    <property type="entry name" value="Spore Coat Polysaccharide Biosynthesis Protein SpsA, Chain A"/>
    <property type="match status" value="1"/>
</dbReference>
<dbReference type="AlphaFoldDB" id="A0A317EEH5"/>
<gene>
    <name evidence="11" type="ORF">DKG74_04440</name>
</gene>
<feature type="transmembrane region" description="Helical" evidence="9">
    <location>
        <begin position="233"/>
        <end position="254"/>
    </location>
</feature>
<feature type="domain" description="Glycosyltransferase 2-like" evidence="10">
    <location>
        <begin position="9"/>
        <end position="171"/>
    </location>
</feature>
<feature type="transmembrane region" description="Helical" evidence="9">
    <location>
        <begin position="266"/>
        <end position="291"/>
    </location>
</feature>
<name>A0A317EEH5_9PROT</name>
<evidence type="ECO:0000259" key="10">
    <source>
        <dbReference type="Pfam" id="PF00535"/>
    </source>
</evidence>
<dbReference type="EMBL" id="QGLE01000002">
    <property type="protein sequence ID" value="PWR25022.1"/>
    <property type="molecule type" value="Genomic_DNA"/>
</dbReference>
<dbReference type="GO" id="GO:0005886">
    <property type="term" value="C:plasma membrane"/>
    <property type="evidence" value="ECO:0007669"/>
    <property type="project" value="UniProtKB-SubCell"/>
</dbReference>
<comment type="similarity">
    <text evidence="8">Belongs to the glycosyltransferase 2 family. GtrB subfamily.</text>
</comment>
<dbReference type="PANTHER" id="PTHR48090">
    <property type="entry name" value="UNDECAPRENYL-PHOSPHATE 4-DEOXY-4-FORMAMIDO-L-ARABINOSE TRANSFERASE-RELATED"/>
    <property type="match status" value="1"/>
</dbReference>
<dbReference type="CDD" id="cd04187">
    <property type="entry name" value="DPM1_like_bac"/>
    <property type="match status" value="1"/>
</dbReference>
<dbReference type="Pfam" id="PF00535">
    <property type="entry name" value="Glycos_transf_2"/>
    <property type="match status" value="1"/>
</dbReference>
<keyword evidence="3" id="KW-0328">Glycosyltransferase</keyword>
<reference evidence="11 12" key="1">
    <citation type="submission" date="2018-05" db="EMBL/GenBank/DDBJ databases">
        <title>Zavarzinia sp. HR-AS.</title>
        <authorList>
            <person name="Lee Y."/>
            <person name="Jeon C.O."/>
        </authorList>
    </citation>
    <scope>NUCLEOTIDE SEQUENCE [LARGE SCALE GENOMIC DNA]</scope>
    <source>
        <strain evidence="11 12">HR-AS</strain>
    </source>
</reference>
<dbReference type="RefSeq" id="WP_109903051.1">
    <property type="nucleotide sequence ID" value="NZ_QGLE01000002.1"/>
</dbReference>
<evidence type="ECO:0000256" key="9">
    <source>
        <dbReference type="SAM" id="Phobius"/>
    </source>
</evidence>
<keyword evidence="5 9" id="KW-0812">Transmembrane</keyword>
<dbReference type="SUPFAM" id="SSF53448">
    <property type="entry name" value="Nucleotide-diphospho-sugar transferases"/>
    <property type="match status" value="1"/>
</dbReference>
<evidence type="ECO:0000256" key="2">
    <source>
        <dbReference type="ARBA" id="ARBA00022475"/>
    </source>
</evidence>
<protein>
    <submittedName>
        <fullName evidence="11">Glycosyltransferase</fullName>
    </submittedName>
</protein>
<evidence type="ECO:0000256" key="5">
    <source>
        <dbReference type="ARBA" id="ARBA00022692"/>
    </source>
</evidence>
<evidence type="ECO:0000313" key="12">
    <source>
        <dbReference type="Proteomes" id="UP000245461"/>
    </source>
</evidence>
<sequence length="345" mass="38415">MEPSDFALSVVVPVRNEEDALPLFLASVLPVLRDLTPSFEIIFVDDGSTDGTARVIEAARATEPRLRLLSLSRNFGKEAALTAGLHFATGDAAIPMDVDLQDPPEVIPRLVEKWLAGCDIVYARRRSRPSDTMLKRVSAGHFYTLFNRLSDIPIPSNVGDFRLMDRRVLDALQQFPERNRFMKGLFAALGFHQDEVLYDRPERAAGQTKFRFWRLWNFALDGITSFSSMPIRVWSYIGAAVALLGFLYGGFIVVHTLVYGRDTPGFATLAVLVTVLGGLQLLSIGIIGEYASRIFVETKNRPLYIVRDLAGFDGALIEERRAELSRLAVLPRRPSRRAGNAGKDC</sequence>